<evidence type="ECO:0000313" key="3">
    <source>
        <dbReference type="Proteomes" id="UP001525968"/>
    </source>
</evidence>
<protein>
    <submittedName>
        <fullName evidence="2">Zinc dependent phospholipase C family protein</fullName>
    </submittedName>
</protein>
<proteinExistence type="predicted"/>
<reference evidence="2 3" key="1">
    <citation type="submission" date="2022-09" db="EMBL/GenBank/DDBJ databases">
        <title>Draft genome of isolate Be4.</title>
        <authorList>
            <person name="Sanchez-Castro I."/>
            <person name="Martinez-Rodriguez P."/>
            <person name="Descostes M."/>
            <person name="Merroun M."/>
        </authorList>
    </citation>
    <scope>NUCLEOTIDE SEQUENCE [LARGE SCALE GENOMIC DNA]</scope>
    <source>
        <strain evidence="2 3">Be4</strain>
    </source>
</reference>
<dbReference type="InterPro" id="IPR029002">
    <property type="entry name" value="PLPC/GPLD1"/>
</dbReference>
<accession>A0ABT2PK51</accession>
<comment type="caution">
    <text evidence="2">The sequence shown here is derived from an EMBL/GenBank/DDBJ whole genome shotgun (WGS) entry which is preliminary data.</text>
</comment>
<keyword evidence="3" id="KW-1185">Reference proteome</keyword>
<dbReference type="Proteomes" id="UP001525968">
    <property type="component" value="Unassembled WGS sequence"/>
</dbReference>
<dbReference type="RefSeq" id="WP_261500002.1">
    <property type="nucleotide sequence ID" value="NZ_JAODYH010000004.1"/>
</dbReference>
<sequence length="308" mass="34217">MPGAYAHISVVNDAQKLADTVGLREETLLHLGRYLKYVELGSVSPDYPYLTLKRGQSKWADAMHYTRNASLLRCGVAEVFQLPAHQQPKATAWLFGFAAHMATDITIHPVVELRVGPYQDNKGEHRRCEMHQDAFIFPRVMNVGDVGLTAHLASGIAACHAVDAEDQMDPTIQQLWLSMLKAAYSDSVSGQPLPSAWHCGFRDILAAMGTLNHLFPFSRHISAGLNLSYPREQDIDFSFIHALQTPEGPMDYLALFMRARSNVLLVWKGLDDALIQGRSDALDSLEDWNLDTGRSVQTGKLVFWGANA</sequence>
<organism evidence="2 3">
    <name type="scientific">Acidovorax bellezanensis</name>
    <dbReference type="NCBI Taxonomy" id="2976702"/>
    <lineage>
        <taxon>Bacteria</taxon>
        <taxon>Pseudomonadati</taxon>
        <taxon>Pseudomonadota</taxon>
        <taxon>Betaproteobacteria</taxon>
        <taxon>Burkholderiales</taxon>
        <taxon>Comamonadaceae</taxon>
        <taxon>Acidovorax</taxon>
    </lineage>
</organism>
<gene>
    <name evidence="2" type="ORF">N0K08_09470</name>
</gene>
<feature type="domain" description="Phospholipase C/D" evidence="1">
    <location>
        <begin position="25"/>
        <end position="185"/>
    </location>
</feature>
<evidence type="ECO:0000259" key="1">
    <source>
        <dbReference type="Pfam" id="PF00882"/>
    </source>
</evidence>
<name>A0ABT2PK51_9BURK</name>
<dbReference type="Pfam" id="PF00882">
    <property type="entry name" value="Zn_dep_PLPC"/>
    <property type="match status" value="1"/>
</dbReference>
<evidence type="ECO:0000313" key="2">
    <source>
        <dbReference type="EMBL" id="MCT9810864.1"/>
    </source>
</evidence>
<dbReference type="EMBL" id="JAODYH010000004">
    <property type="protein sequence ID" value="MCT9810864.1"/>
    <property type="molecule type" value="Genomic_DNA"/>
</dbReference>